<keyword evidence="3" id="KW-0472">Membrane</keyword>
<dbReference type="OrthoDB" id="5412539at2759"/>
<feature type="coiled-coil region" evidence="1">
    <location>
        <begin position="137"/>
        <end position="174"/>
    </location>
</feature>
<sequence length="446" mass="51542">MLTRLLRLSAATIRSAINFFLSPLFFVVNVVFGFFSRRSKTAANAVLKAQLIRDIIFQAPPPSYQSTVKPSQSVARIRVLESSLQKRESDLASRSLALERDRHLLEIKRDTFAKREAEFTRREKSSSERASLHGQELVEFTSKYVRFEQDVAKLQEEQRQVLQLREAVKTERSLVDRLKSEHALNLQQFQKDQAKHQDNVTASQQRLEHRESEISKLHDRFIRSQIESVERYRSEHDALVESLQSRLKDSSDQNQKTEQIKMELEQRLAFLTNELADRTDREFNLGAELGQLRQKLSDERGAFNREFGELSRSLSELKLRCSQYEKDLEADDLKKDGFRTQAAELMDREADIAKRDEALQRQAKFLNDLDASLNAREAQLIDGKSELDKRETILDSKAETLLSLQNTIEERISHLAEAETDLSVESVQEADPSLQSEKGFLEERTK</sequence>
<gene>
    <name evidence="4" type="ORF">DRE_02587</name>
</gene>
<feature type="coiled-coil region" evidence="1">
    <location>
        <begin position="240"/>
        <end position="281"/>
    </location>
</feature>
<dbReference type="Proteomes" id="UP000024837">
    <property type="component" value="Unassembled WGS sequence"/>
</dbReference>
<keyword evidence="3" id="KW-0812">Transmembrane</keyword>
<organism evidence="4 5">
    <name type="scientific">Drechslerella stenobrocha 248</name>
    <dbReference type="NCBI Taxonomy" id="1043628"/>
    <lineage>
        <taxon>Eukaryota</taxon>
        <taxon>Fungi</taxon>
        <taxon>Dikarya</taxon>
        <taxon>Ascomycota</taxon>
        <taxon>Pezizomycotina</taxon>
        <taxon>Orbiliomycetes</taxon>
        <taxon>Orbiliales</taxon>
        <taxon>Orbiliaceae</taxon>
        <taxon>Drechslerella</taxon>
    </lineage>
</organism>
<keyword evidence="1" id="KW-0175">Coiled coil</keyword>
<feature type="transmembrane region" description="Helical" evidence="3">
    <location>
        <begin position="12"/>
        <end position="35"/>
    </location>
</feature>
<evidence type="ECO:0000256" key="2">
    <source>
        <dbReference type="SAM" id="MobiDB-lite"/>
    </source>
</evidence>
<dbReference type="EMBL" id="KI966406">
    <property type="protein sequence ID" value="EWC48008.1"/>
    <property type="molecule type" value="Genomic_DNA"/>
</dbReference>
<dbReference type="HOGENOM" id="CLU_494281_0_0_1"/>
<evidence type="ECO:0000256" key="1">
    <source>
        <dbReference type="SAM" id="Coils"/>
    </source>
</evidence>
<accession>W7I6W8</accession>
<keyword evidence="5" id="KW-1185">Reference proteome</keyword>
<name>W7I6W8_9PEZI</name>
<proteinExistence type="predicted"/>
<evidence type="ECO:0000313" key="4">
    <source>
        <dbReference type="EMBL" id="EWC48008.1"/>
    </source>
</evidence>
<dbReference type="AlphaFoldDB" id="W7I6W8"/>
<feature type="region of interest" description="Disordered" evidence="2">
    <location>
        <begin position="422"/>
        <end position="446"/>
    </location>
</feature>
<evidence type="ECO:0000313" key="5">
    <source>
        <dbReference type="Proteomes" id="UP000024837"/>
    </source>
</evidence>
<keyword evidence="3" id="KW-1133">Transmembrane helix</keyword>
<reference evidence="4 5" key="1">
    <citation type="submission" date="2013-05" db="EMBL/GenBank/DDBJ databases">
        <title>Drechslerella stenobrocha genome reveals carnivorous origination and mechanical trapping mechanism of predatory fungi.</title>
        <authorList>
            <person name="Liu X."/>
            <person name="Zhang W."/>
            <person name="Liu K."/>
        </authorList>
    </citation>
    <scope>NUCLEOTIDE SEQUENCE [LARGE SCALE GENOMIC DNA]</scope>
    <source>
        <strain evidence="4 5">248</strain>
    </source>
</reference>
<evidence type="ECO:0000256" key="3">
    <source>
        <dbReference type="SAM" id="Phobius"/>
    </source>
</evidence>
<protein>
    <submittedName>
        <fullName evidence="4">Uncharacterized protein</fullName>
    </submittedName>
</protein>